<dbReference type="AlphaFoldDB" id="A0A1W1C0L1"/>
<proteinExistence type="predicted"/>
<sequence length="120" mass="13882">MKITLRKVGRSPFEFEKEQDQIKLKGFLQYDKEKLILMDAKLSGTLTTECAICAEEFDLEVDEELKLYISDGVFVDEKNSMIDVVEAKDGQFDVDEFLNSEIELIKSDYHCCEFCEMGED</sequence>
<dbReference type="EMBL" id="FPHB01000046">
    <property type="protein sequence ID" value="SFV59378.1"/>
    <property type="molecule type" value="Genomic_DNA"/>
</dbReference>
<gene>
    <name evidence="1" type="ORF">MNB_SM-7-83</name>
</gene>
<name>A0A1W1C0L1_9ZZZZ</name>
<protein>
    <recommendedName>
        <fullName evidence="2">DUF177 domain-containing protein</fullName>
    </recommendedName>
</protein>
<evidence type="ECO:0000313" key="1">
    <source>
        <dbReference type="EMBL" id="SFV59378.1"/>
    </source>
</evidence>
<evidence type="ECO:0008006" key="2">
    <source>
        <dbReference type="Google" id="ProtNLM"/>
    </source>
</evidence>
<accession>A0A1W1C0L1</accession>
<reference evidence="1" key="1">
    <citation type="submission" date="2016-10" db="EMBL/GenBank/DDBJ databases">
        <authorList>
            <person name="de Groot N.N."/>
        </authorList>
    </citation>
    <scope>NUCLEOTIDE SEQUENCE</scope>
</reference>
<organism evidence="1">
    <name type="scientific">hydrothermal vent metagenome</name>
    <dbReference type="NCBI Taxonomy" id="652676"/>
    <lineage>
        <taxon>unclassified sequences</taxon>
        <taxon>metagenomes</taxon>
        <taxon>ecological metagenomes</taxon>
    </lineage>
</organism>